<dbReference type="AlphaFoldDB" id="A0A1T0CDF6"/>
<organism evidence="1 2">
    <name type="scientific">Lwoffella lincolnii</name>
    <dbReference type="NCBI Taxonomy" id="90241"/>
    <lineage>
        <taxon>Bacteria</taxon>
        <taxon>Pseudomonadati</taxon>
        <taxon>Pseudomonadota</taxon>
        <taxon>Gammaproteobacteria</taxon>
        <taxon>Moraxellales</taxon>
        <taxon>Moraxellaceae</taxon>
        <taxon>Lwoffella</taxon>
    </lineage>
</organism>
<keyword evidence="2" id="KW-1185">Reference proteome</keyword>
<evidence type="ECO:0000313" key="1">
    <source>
        <dbReference type="EMBL" id="OOS20378.1"/>
    </source>
</evidence>
<gene>
    <name evidence="1" type="ORF">B0682_07080</name>
</gene>
<dbReference type="RefSeq" id="WP_078307767.1">
    <property type="nucleotide sequence ID" value="NZ_CP174475.1"/>
</dbReference>
<sequence length="97" mass="10991">MLQEVIITGAKASKGEYEGRFYDTTKLYIQIPFDPTNPEQAGFATVENNWGDSTNFQKIKNLNFPFKAEIEKMEVTSGRSTKNIVIDVKPIQTTQTK</sequence>
<dbReference type="STRING" id="90241.B0682_07080"/>
<evidence type="ECO:0000313" key="2">
    <source>
        <dbReference type="Proteomes" id="UP000191094"/>
    </source>
</evidence>
<proteinExistence type="predicted"/>
<dbReference type="Proteomes" id="UP000191094">
    <property type="component" value="Unassembled WGS sequence"/>
</dbReference>
<accession>A0A1T0CDF6</accession>
<dbReference type="EMBL" id="MUYT01000008">
    <property type="protein sequence ID" value="OOS20378.1"/>
    <property type="molecule type" value="Genomic_DNA"/>
</dbReference>
<protein>
    <recommendedName>
        <fullName evidence="3">Single-stranded DNA-binding protein</fullName>
    </recommendedName>
</protein>
<comment type="caution">
    <text evidence="1">The sequence shown here is derived from an EMBL/GenBank/DDBJ whole genome shotgun (WGS) entry which is preliminary data.</text>
</comment>
<name>A0A1T0CDF6_9GAMM</name>
<dbReference type="OrthoDB" id="6710339at2"/>
<evidence type="ECO:0008006" key="3">
    <source>
        <dbReference type="Google" id="ProtNLM"/>
    </source>
</evidence>
<reference evidence="1 2" key="1">
    <citation type="submission" date="2017-02" db="EMBL/GenBank/DDBJ databases">
        <title>Draft genome sequence of Moraxella lincolnii CCUG 9405T type strain.</title>
        <authorList>
            <person name="Salva-Serra F."/>
            <person name="Engstrom-Jakobsson H."/>
            <person name="Thorell K."/>
            <person name="Jaen-Luchoro D."/>
            <person name="Gonzales-Siles L."/>
            <person name="Karlsson R."/>
            <person name="Yazdan S."/>
            <person name="Boulund F."/>
            <person name="Johnning A."/>
            <person name="Engstrand L."/>
            <person name="Kristiansson E."/>
            <person name="Moore E."/>
        </authorList>
    </citation>
    <scope>NUCLEOTIDE SEQUENCE [LARGE SCALE GENOMIC DNA]</scope>
    <source>
        <strain evidence="1 2">CCUG 9405</strain>
    </source>
</reference>